<dbReference type="EMBL" id="LAZR01004869">
    <property type="protein sequence ID" value="KKN04870.1"/>
    <property type="molecule type" value="Genomic_DNA"/>
</dbReference>
<sequence length="218" mass="24264">MKKVMLILMLVVACATCMADVPVDEVTALRAELASTKAELNKIKYANTPAIEKQIEEAPADWKDAYGDTKETQLYFNIRSAWIQVNQCKTAIRHMADAITNITNPDDPNSLASRIGVLEAIVGEVLPEHSNLDEPGNTVIGAILMHTDAINQFRPQIDTNTIQLKELRVEAGLPIEGHLRWIETGGDEGFLEYYDGKVWIKFSRRSTPNPSMRAEVAK</sequence>
<reference evidence="1" key="1">
    <citation type="journal article" date="2015" name="Nature">
        <title>Complex archaea that bridge the gap between prokaryotes and eukaryotes.</title>
        <authorList>
            <person name="Spang A."/>
            <person name="Saw J.H."/>
            <person name="Jorgensen S.L."/>
            <person name="Zaremba-Niedzwiedzka K."/>
            <person name="Martijn J."/>
            <person name="Lind A.E."/>
            <person name="van Eijk R."/>
            <person name="Schleper C."/>
            <person name="Guy L."/>
            <person name="Ettema T.J."/>
        </authorList>
    </citation>
    <scope>NUCLEOTIDE SEQUENCE</scope>
</reference>
<proteinExistence type="predicted"/>
<evidence type="ECO:0000313" key="1">
    <source>
        <dbReference type="EMBL" id="KKN04870.1"/>
    </source>
</evidence>
<dbReference type="AlphaFoldDB" id="A0A0F9MBW7"/>
<organism evidence="1">
    <name type="scientific">marine sediment metagenome</name>
    <dbReference type="NCBI Taxonomy" id="412755"/>
    <lineage>
        <taxon>unclassified sequences</taxon>
        <taxon>metagenomes</taxon>
        <taxon>ecological metagenomes</taxon>
    </lineage>
</organism>
<name>A0A0F9MBW7_9ZZZZ</name>
<gene>
    <name evidence="1" type="ORF">LCGC14_1092980</name>
</gene>
<comment type="caution">
    <text evidence="1">The sequence shown here is derived from an EMBL/GenBank/DDBJ whole genome shotgun (WGS) entry which is preliminary data.</text>
</comment>
<protein>
    <submittedName>
        <fullName evidence="1">Uncharacterized protein</fullName>
    </submittedName>
</protein>
<accession>A0A0F9MBW7</accession>